<name>A0A4P6YTZ3_9LACO</name>
<feature type="domain" description="HTH cro/C1-type" evidence="3">
    <location>
        <begin position="7"/>
        <end position="61"/>
    </location>
</feature>
<dbReference type="InterPro" id="IPR001387">
    <property type="entry name" value="Cro/C1-type_HTH"/>
</dbReference>
<dbReference type="SUPFAM" id="SSF47413">
    <property type="entry name" value="lambda repressor-like DNA-binding domains"/>
    <property type="match status" value="1"/>
</dbReference>
<accession>A0A4P6YTZ3</accession>
<evidence type="ECO:0000259" key="3">
    <source>
        <dbReference type="PROSITE" id="PS50943"/>
    </source>
</evidence>
<dbReference type="Gene3D" id="1.10.260.40">
    <property type="entry name" value="lambda repressor-like DNA-binding domains"/>
    <property type="match status" value="1"/>
</dbReference>
<dbReference type="KEGG" id="wei:EQG49_07080"/>
<organism evidence="4 5">
    <name type="scientific">Periweissella cryptocerci</name>
    <dbReference type="NCBI Taxonomy" id="2506420"/>
    <lineage>
        <taxon>Bacteria</taxon>
        <taxon>Bacillati</taxon>
        <taxon>Bacillota</taxon>
        <taxon>Bacilli</taxon>
        <taxon>Lactobacillales</taxon>
        <taxon>Lactobacillaceae</taxon>
        <taxon>Periweissella</taxon>
    </lineage>
</organism>
<dbReference type="PROSITE" id="PS50943">
    <property type="entry name" value="HTH_CROC1"/>
    <property type="match status" value="1"/>
</dbReference>
<dbReference type="OrthoDB" id="9805856at2"/>
<feature type="coiled-coil region" evidence="2">
    <location>
        <begin position="275"/>
        <end position="334"/>
    </location>
</feature>
<reference evidence="5" key="1">
    <citation type="submission" date="2019-03" db="EMBL/GenBank/DDBJ databases">
        <title>Weissella sp. 26KH-42 Genome sequencing.</title>
        <authorList>
            <person name="Heo J."/>
            <person name="Kim S.-J."/>
            <person name="Kim J.-S."/>
            <person name="Hong S.-B."/>
            <person name="Kwon S.-W."/>
        </authorList>
    </citation>
    <scope>NUCLEOTIDE SEQUENCE [LARGE SCALE GENOMIC DNA]</scope>
    <source>
        <strain evidence="5">26KH-42</strain>
    </source>
</reference>
<dbReference type="Proteomes" id="UP000292886">
    <property type="component" value="Chromosome"/>
</dbReference>
<dbReference type="RefSeq" id="WP_133363316.1">
    <property type="nucleotide sequence ID" value="NZ_CP037940.1"/>
</dbReference>
<dbReference type="PANTHER" id="PTHR46558:SF4">
    <property type="entry name" value="DNA-BIDING PHAGE PROTEIN"/>
    <property type="match status" value="1"/>
</dbReference>
<dbReference type="Pfam" id="PF01381">
    <property type="entry name" value="HTH_3"/>
    <property type="match status" value="1"/>
</dbReference>
<evidence type="ECO:0000313" key="4">
    <source>
        <dbReference type="EMBL" id="QBO36238.1"/>
    </source>
</evidence>
<evidence type="ECO:0000256" key="1">
    <source>
        <dbReference type="ARBA" id="ARBA00023125"/>
    </source>
</evidence>
<gene>
    <name evidence="4" type="ORF">EQG49_07080</name>
</gene>
<dbReference type="GO" id="GO:0003677">
    <property type="term" value="F:DNA binding"/>
    <property type="evidence" value="ECO:0007669"/>
    <property type="project" value="UniProtKB-KW"/>
</dbReference>
<proteinExistence type="predicted"/>
<evidence type="ECO:0000256" key="2">
    <source>
        <dbReference type="SAM" id="Coils"/>
    </source>
</evidence>
<dbReference type="CDD" id="cd00093">
    <property type="entry name" value="HTH_XRE"/>
    <property type="match status" value="1"/>
</dbReference>
<sequence>MKFNEIVKIKRQKLKLTQDQLAGKVLVSSKTVSNWETGKTIPDLESAIRLAGLFGTSLDELLLNKSDNDSVEISTEKWKYKGENIFENIAHFFDNIAIIYLTVDKSRSPKKDELLHQELTAFNEWRIKFNREISFSLYGVLTKQEKNLRDSFMDILYNIYDVEYTLYPLQWENKGLYLASTKNGNFDYVGLNNFGGNASQKIEAVRKYLDRLEREQSKERCTITAYRDEIVKDLIDQIQQEYNLAIATNVFDDLEPYVLQHTYHQFFYQQSTELVARQEQVITEMKKRLTEANQNIMKFSQKLNEADVEMVKDLEYLEKRRNFIQKQIELLIANQASLILLNGNSLSDMTEFIKINQLHDREIIKKLTEAERLMKVYWAEVTDYDIAVVI</sequence>
<dbReference type="PANTHER" id="PTHR46558">
    <property type="entry name" value="TRACRIPTIONAL REGULATORY PROTEIN-RELATED-RELATED"/>
    <property type="match status" value="1"/>
</dbReference>
<keyword evidence="1" id="KW-0238">DNA-binding</keyword>
<keyword evidence="5" id="KW-1185">Reference proteome</keyword>
<dbReference type="SMART" id="SM00530">
    <property type="entry name" value="HTH_XRE"/>
    <property type="match status" value="1"/>
</dbReference>
<dbReference type="InterPro" id="IPR010982">
    <property type="entry name" value="Lambda_DNA-bd_dom_sf"/>
</dbReference>
<dbReference type="AlphaFoldDB" id="A0A4P6YTZ3"/>
<keyword evidence="2" id="KW-0175">Coiled coil</keyword>
<protein>
    <submittedName>
        <fullName evidence="4">Helix-turn-helix domain-containing protein</fullName>
    </submittedName>
</protein>
<dbReference type="EMBL" id="CP037940">
    <property type="protein sequence ID" value="QBO36238.1"/>
    <property type="molecule type" value="Genomic_DNA"/>
</dbReference>
<evidence type="ECO:0000313" key="5">
    <source>
        <dbReference type="Proteomes" id="UP000292886"/>
    </source>
</evidence>